<dbReference type="Proteomes" id="UP001356427">
    <property type="component" value="Unassembled WGS sequence"/>
</dbReference>
<dbReference type="EMBL" id="JAGTTL010000035">
    <property type="protein sequence ID" value="KAK6294533.1"/>
    <property type="molecule type" value="Genomic_DNA"/>
</dbReference>
<name>A0AAN8KMU8_9TELE</name>
<protein>
    <submittedName>
        <fullName evidence="1">Uncharacterized protein</fullName>
    </submittedName>
</protein>
<evidence type="ECO:0000313" key="2">
    <source>
        <dbReference type="Proteomes" id="UP001356427"/>
    </source>
</evidence>
<keyword evidence="2" id="KW-1185">Reference proteome</keyword>
<dbReference type="AlphaFoldDB" id="A0AAN8KMU8"/>
<sequence>MVGLLTDESWLMSLEPNQRAYCHTVDPKPISVCRTPAVSLSQGQTAHSTEHAWRSQLQHLGGEQSPIVQHWQLRWA</sequence>
<evidence type="ECO:0000313" key="1">
    <source>
        <dbReference type="EMBL" id="KAK6294533.1"/>
    </source>
</evidence>
<comment type="caution">
    <text evidence="1">The sequence shown here is derived from an EMBL/GenBank/DDBJ whole genome shotgun (WGS) entry which is preliminary data.</text>
</comment>
<accession>A0AAN8KMU8</accession>
<proteinExistence type="predicted"/>
<organism evidence="1 2">
    <name type="scientific">Coregonus suidteri</name>
    <dbReference type="NCBI Taxonomy" id="861788"/>
    <lineage>
        <taxon>Eukaryota</taxon>
        <taxon>Metazoa</taxon>
        <taxon>Chordata</taxon>
        <taxon>Craniata</taxon>
        <taxon>Vertebrata</taxon>
        <taxon>Euteleostomi</taxon>
        <taxon>Actinopterygii</taxon>
        <taxon>Neopterygii</taxon>
        <taxon>Teleostei</taxon>
        <taxon>Protacanthopterygii</taxon>
        <taxon>Salmoniformes</taxon>
        <taxon>Salmonidae</taxon>
        <taxon>Coregoninae</taxon>
        <taxon>Coregonus</taxon>
    </lineage>
</organism>
<reference evidence="1 2" key="1">
    <citation type="submission" date="2021-04" db="EMBL/GenBank/DDBJ databases">
        <authorList>
            <person name="De Guttry C."/>
            <person name="Zahm M."/>
            <person name="Klopp C."/>
            <person name="Cabau C."/>
            <person name="Louis A."/>
            <person name="Berthelot C."/>
            <person name="Parey E."/>
            <person name="Roest Crollius H."/>
            <person name="Montfort J."/>
            <person name="Robinson-Rechavi M."/>
            <person name="Bucao C."/>
            <person name="Bouchez O."/>
            <person name="Gislard M."/>
            <person name="Lluch J."/>
            <person name="Milhes M."/>
            <person name="Lampietro C."/>
            <person name="Lopez Roques C."/>
            <person name="Donnadieu C."/>
            <person name="Braasch I."/>
            <person name="Desvignes T."/>
            <person name="Postlethwait J."/>
            <person name="Bobe J."/>
            <person name="Wedekind C."/>
            <person name="Guiguen Y."/>
        </authorList>
    </citation>
    <scope>NUCLEOTIDE SEQUENCE [LARGE SCALE GENOMIC DNA]</scope>
    <source>
        <strain evidence="1">Cs_M1</strain>
        <tissue evidence="1">Blood</tissue>
    </source>
</reference>
<gene>
    <name evidence="1" type="ORF">J4Q44_G00353630</name>
</gene>